<feature type="region of interest" description="Disordered" evidence="1">
    <location>
        <begin position="57"/>
        <end position="85"/>
    </location>
</feature>
<reference evidence="2" key="2">
    <citation type="submission" date="2023-07" db="EMBL/GenBank/DDBJ databases">
        <authorList>
            <person name="Sun H."/>
        </authorList>
    </citation>
    <scope>NUCLEOTIDE SEQUENCE</scope>
    <source>
        <strain evidence="2">05753</strain>
    </source>
</reference>
<evidence type="ECO:0008006" key="4">
    <source>
        <dbReference type="Google" id="ProtNLM"/>
    </source>
</evidence>
<feature type="compositionally biased region" description="Low complexity" evidence="1">
    <location>
        <begin position="65"/>
        <end position="85"/>
    </location>
</feature>
<accession>A0ABT8SVG8</accession>
<sequence>MAIPADVQAALARLLQYNSNPVSASNPYGMGDYGNLINFPLALADVSTVADWFGATGGLPGPQGDPGANGTNGTNGTNGADGNDGWSPVLAVVVDGARRVQQVVDWAGGEGTKPATGKYVGATGLVTDIASAVDIRGASGSGTGDVVGPNSSVTGNVVTFGGTSGKSIQDSGVALGTAASKNTGTSAGQVPVLDSGGKLATSTLPTLGTASAKDVGTSAGQVPLLDGGGKIQVSVLPDAVLSNLKYQTGWNAATNTPAIPAASDSNKGWYYIVKTAGTTTIDGVNDWQNGDWIVSNGSSWDKIDNTDQVISVAGLQGVISAAALKTALALVVGMDVQAYDANTAKVNIAQSWGAVQRSAVTALISGATISIDAASTNDYSLTLANNATLANFTNAASYVGKKGSIAGQQDGTGGRTLAYGANWFAIGSATAPSVPTAANAKFRIDYHIVSSTRTDFSVSSVGV</sequence>
<protein>
    <recommendedName>
        <fullName evidence="4">Collagen-like protein</fullName>
    </recommendedName>
</protein>
<proteinExistence type="predicted"/>
<name>A0ABT8SVG8_9HYPH</name>
<gene>
    <name evidence="2" type="ORF">Q2T52_10025</name>
</gene>
<dbReference type="EMBL" id="JAUKWQ010000002">
    <property type="protein sequence ID" value="MDO1582437.1"/>
    <property type="molecule type" value="Genomic_DNA"/>
</dbReference>
<organism evidence="2 3">
    <name type="scientific">Rhizobium oryzicola</name>
    <dbReference type="NCBI Taxonomy" id="1232668"/>
    <lineage>
        <taxon>Bacteria</taxon>
        <taxon>Pseudomonadati</taxon>
        <taxon>Pseudomonadota</taxon>
        <taxon>Alphaproteobacteria</taxon>
        <taxon>Hyphomicrobiales</taxon>
        <taxon>Rhizobiaceae</taxon>
        <taxon>Rhizobium/Agrobacterium group</taxon>
        <taxon>Rhizobium</taxon>
    </lineage>
</organism>
<evidence type="ECO:0000313" key="2">
    <source>
        <dbReference type="EMBL" id="MDO1582437.1"/>
    </source>
</evidence>
<keyword evidence="3" id="KW-1185">Reference proteome</keyword>
<reference evidence="2" key="1">
    <citation type="journal article" date="2015" name="Int. J. Syst. Evol. Microbiol.">
        <title>Rhizobium oryzicola sp. nov., potential plant-growth-promoting endophytic bacteria isolated from rice roots.</title>
        <authorList>
            <person name="Zhang X.X."/>
            <person name="Gao J.S."/>
            <person name="Cao Y.H."/>
            <person name="Sheirdil R.A."/>
            <person name="Wang X.C."/>
            <person name="Zhang L."/>
        </authorList>
    </citation>
    <scope>NUCLEOTIDE SEQUENCE</scope>
    <source>
        <strain evidence="2">05753</strain>
    </source>
</reference>
<dbReference type="RefSeq" id="WP_302076575.1">
    <property type="nucleotide sequence ID" value="NZ_JAUKWQ010000002.1"/>
</dbReference>
<evidence type="ECO:0000256" key="1">
    <source>
        <dbReference type="SAM" id="MobiDB-lite"/>
    </source>
</evidence>
<comment type="caution">
    <text evidence="2">The sequence shown here is derived from an EMBL/GenBank/DDBJ whole genome shotgun (WGS) entry which is preliminary data.</text>
</comment>
<evidence type="ECO:0000313" key="3">
    <source>
        <dbReference type="Proteomes" id="UP001169006"/>
    </source>
</evidence>
<dbReference type="Proteomes" id="UP001169006">
    <property type="component" value="Unassembled WGS sequence"/>
</dbReference>